<evidence type="ECO:0000313" key="4">
    <source>
        <dbReference type="Proteomes" id="UP000198611"/>
    </source>
</evidence>
<sequence>MTSNDDSSQTGTPDPSEGSGHEKRHFTRITFGGQATVDCPGGPCTGQVADISLKGALVRRPGGWPGLVDRTTPAELDIELESGLRLTASARVSHVQGELAGFEFVQLPLETASELRRLVEFNLGDEALLERELAALVENHEAADRS</sequence>
<proteinExistence type="predicted"/>
<dbReference type="PIRSF" id="PIRSF028141">
    <property type="entry name" value="C-di-GMP_BP_PA4608"/>
    <property type="match status" value="1"/>
</dbReference>
<evidence type="ECO:0000313" key="3">
    <source>
        <dbReference type="EMBL" id="SFD69297.1"/>
    </source>
</evidence>
<dbReference type="Pfam" id="PF07238">
    <property type="entry name" value="PilZ"/>
    <property type="match status" value="1"/>
</dbReference>
<evidence type="ECO:0000259" key="2">
    <source>
        <dbReference type="Pfam" id="PF07238"/>
    </source>
</evidence>
<reference evidence="3 4" key="1">
    <citation type="submission" date="2016-10" db="EMBL/GenBank/DDBJ databases">
        <authorList>
            <person name="de Groot N.N."/>
        </authorList>
    </citation>
    <scope>NUCLEOTIDE SEQUENCE [LARGE SCALE GENOMIC DNA]</scope>
    <source>
        <strain evidence="3 4">HL3</strain>
    </source>
</reference>
<feature type="region of interest" description="Disordered" evidence="1">
    <location>
        <begin position="1"/>
        <end position="27"/>
    </location>
</feature>
<dbReference type="RefSeq" id="WP_093428761.1">
    <property type="nucleotide sequence ID" value="NZ_FOMJ01000007.1"/>
</dbReference>
<dbReference type="OrthoDB" id="5298508at2"/>
<feature type="domain" description="PilZ" evidence="2">
    <location>
        <begin position="22"/>
        <end position="120"/>
    </location>
</feature>
<keyword evidence="4" id="KW-1185">Reference proteome</keyword>
<organism evidence="3 4">
    <name type="scientific">Thiohalospira halophila DSM 15071</name>
    <dbReference type="NCBI Taxonomy" id="1123397"/>
    <lineage>
        <taxon>Bacteria</taxon>
        <taxon>Pseudomonadati</taxon>
        <taxon>Pseudomonadota</taxon>
        <taxon>Gammaproteobacteria</taxon>
        <taxon>Thiohalospirales</taxon>
        <taxon>Thiohalospiraceae</taxon>
        <taxon>Thiohalospira</taxon>
    </lineage>
</organism>
<dbReference type="STRING" id="1123397.SAMN05660831_02131"/>
<name>A0A1I1UEY5_9GAMM</name>
<accession>A0A1I1UEY5</accession>
<protein>
    <submittedName>
        <fullName evidence="3">PilZ domain-containing protein</fullName>
    </submittedName>
</protein>
<dbReference type="Proteomes" id="UP000198611">
    <property type="component" value="Unassembled WGS sequence"/>
</dbReference>
<dbReference type="Gene3D" id="2.40.10.220">
    <property type="entry name" value="predicted glycosyltransferase like domains"/>
    <property type="match status" value="1"/>
</dbReference>
<dbReference type="GO" id="GO:0035438">
    <property type="term" value="F:cyclic-di-GMP binding"/>
    <property type="evidence" value="ECO:0007669"/>
    <property type="project" value="InterPro"/>
</dbReference>
<feature type="compositionally biased region" description="Polar residues" evidence="1">
    <location>
        <begin position="1"/>
        <end position="13"/>
    </location>
</feature>
<dbReference type="InterPro" id="IPR009875">
    <property type="entry name" value="PilZ_domain"/>
</dbReference>
<dbReference type="InterPro" id="IPR027021">
    <property type="entry name" value="C-di-GMP_BP_PA4608"/>
</dbReference>
<gene>
    <name evidence="3" type="ORF">SAMN05660831_02131</name>
</gene>
<dbReference type="SUPFAM" id="SSF141371">
    <property type="entry name" value="PilZ domain-like"/>
    <property type="match status" value="1"/>
</dbReference>
<dbReference type="AlphaFoldDB" id="A0A1I1UEY5"/>
<evidence type="ECO:0000256" key="1">
    <source>
        <dbReference type="SAM" id="MobiDB-lite"/>
    </source>
</evidence>
<dbReference type="EMBL" id="FOMJ01000007">
    <property type="protein sequence ID" value="SFD69297.1"/>
    <property type="molecule type" value="Genomic_DNA"/>
</dbReference>